<keyword evidence="2" id="KW-1185">Reference proteome</keyword>
<protein>
    <submittedName>
        <fullName evidence="1">Uma2 family endonuclease</fullName>
    </submittedName>
</protein>
<dbReference type="EMBL" id="JAJAUY010000014">
    <property type="protein sequence ID" value="MCB5178968.1"/>
    <property type="molecule type" value="Genomic_DNA"/>
</dbReference>
<gene>
    <name evidence="1" type="ORF">LG632_06160</name>
</gene>
<evidence type="ECO:0000313" key="1">
    <source>
        <dbReference type="EMBL" id="MCB5178968.1"/>
    </source>
</evidence>
<sequence length="90" mass="9537">MAVMQHETTIVEAADRLSKELPGYRVEIPQGRLTATPPADGSHALSLSWLLDACRDAGSDKAGLRRVQGVGLWLNHLLDGDGDGEGEGEG</sequence>
<keyword evidence="1" id="KW-0378">Hydrolase</keyword>
<dbReference type="Proteomes" id="UP001199054">
    <property type="component" value="Unassembled WGS sequence"/>
</dbReference>
<accession>A0ABS8B317</accession>
<name>A0ABS8B317_9ACTN</name>
<keyword evidence="1" id="KW-0255">Endonuclease</keyword>
<evidence type="ECO:0000313" key="2">
    <source>
        <dbReference type="Proteomes" id="UP001199054"/>
    </source>
</evidence>
<organism evidence="1 2">
    <name type="scientific">Streptomyces antimicrobicus</name>
    <dbReference type="NCBI Taxonomy" id="2883108"/>
    <lineage>
        <taxon>Bacteria</taxon>
        <taxon>Bacillati</taxon>
        <taxon>Actinomycetota</taxon>
        <taxon>Actinomycetes</taxon>
        <taxon>Kitasatosporales</taxon>
        <taxon>Streptomycetaceae</taxon>
        <taxon>Streptomyces</taxon>
    </lineage>
</organism>
<dbReference type="GO" id="GO:0004519">
    <property type="term" value="F:endonuclease activity"/>
    <property type="evidence" value="ECO:0007669"/>
    <property type="project" value="UniProtKB-KW"/>
</dbReference>
<proteinExistence type="predicted"/>
<dbReference type="RefSeq" id="WP_226725785.1">
    <property type="nucleotide sequence ID" value="NZ_JAJAUY010000014.1"/>
</dbReference>
<comment type="caution">
    <text evidence="1">The sequence shown here is derived from an EMBL/GenBank/DDBJ whole genome shotgun (WGS) entry which is preliminary data.</text>
</comment>
<keyword evidence="1" id="KW-0540">Nuclease</keyword>
<reference evidence="1 2" key="1">
    <citation type="submission" date="2021-10" db="EMBL/GenBank/DDBJ databases">
        <title>Streptomyces sp. strain SMC 277, a novel streptomycete isolated from soil.</title>
        <authorList>
            <person name="Chanama M."/>
        </authorList>
    </citation>
    <scope>NUCLEOTIDE SEQUENCE [LARGE SCALE GENOMIC DNA]</scope>
    <source>
        <strain evidence="1 2">SMC 277</strain>
    </source>
</reference>